<evidence type="ECO:0000313" key="3">
    <source>
        <dbReference type="Proteomes" id="UP000824334"/>
    </source>
</evidence>
<proteinExistence type="predicted"/>
<protein>
    <submittedName>
        <fullName evidence="2">Helix-turn-helix domain-containing protein</fullName>
    </submittedName>
</protein>
<name>A0ABX8TJT7_9CAUL</name>
<dbReference type="EMBL" id="CP080034">
    <property type="protein sequence ID" value="QYC11483.1"/>
    <property type="molecule type" value="Genomic_DNA"/>
</dbReference>
<dbReference type="Pfam" id="PF01381">
    <property type="entry name" value="HTH_3"/>
    <property type="match status" value="1"/>
</dbReference>
<dbReference type="Proteomes" id="UP000824334">
    <property type="component" value="Chromosome"/>
</dbReference>
<sequence length="114" mass="12291">MSEDPDPVDVQLGGAIRMRREALNLSQAALGGQIGVTFQQVQKYERGVNRVSASRLLQIAAVLEIPASELLGERSDDNKPGAATLLAWYNQIETEEHRAALLALAKALRPVTAA</sequence>
<reference evidence="2 3" key="1">
    <citation type="submission" date="2021-07" db="EMBL/GenBank/DDBJ databases">
        <title>Isolation and characterization of bacteria from a gold mining with a capacity of golden bioaccumulation.</title>
        <authorList>
            <person name="Yang X.J."/>
        </authorList>
    </citation>
    <scope>NUCLEOTIDE SEQUENCE [LARGE SCALE GENOMIC DNA]</scope>
    <source>
        <strain evidence="2 3">Au29</strain>
    </source>
</reference>
<dbReference type="CDD" id="cd00093">
    <property type="entry name" value="HTH_XRE"/>
    <property type="match status" value="1"/>
</dbReference>
<keyword evidence="3" id="KW-1185">Reference proteome</keyword>
<organism evidence="2 3">
    <name type="scientific">Brevundimonas nasdae</name>
    <dbReference type="NCBI Taxonomy" id="172043"/>
    <lineage>
        <taxon>Bacteria</taxon>
        <taxon>Pseudomonadati</taxon>
        <taxon>Pseudomonadota</taxon>
        <taxon>Alphaproteobacteria</taxon>
        <taxon>Caulobacterales</taxon>
        <taxon>Caulobacteraceae</taxon>
        <taxon>Brevundimonas</taxon>
    </lineage>
</organism>
<feature type="domain" description="HTH cro/C1-type" evidence="1">
    <location>
        <begin position="16"/>
        <end position="70"/>
    </location>
</feature>
<dbReference type="SMART" id="SM00530">
    <property type="entry name" value="HTH_XRE"/>
    <property type="match status" value="1"/>
</dbReference>
<dbReference type="PROSITE" id="PS50943">
    <property type="entry name" value="HTH_CROC1"/>
    <property type="match status" value="1"/>
</dbReference>
<gene>
    <name evidence="2" type="ORF">KWG56_05770</name>
</gene>
<dbReference type="GeneID" id="94374763"/>
<dbReference type="RefSeq" id="WP_219354062.1">
    <property type="nucleotide sequence ID" value="NZ_CP080034.1"/>
</dbReference>
<evidence type="ECO:0000313" key="2">
    <source>
        <dbReference type="EMBL" id="QYC11483.1"/>
    </source>
</evidence>
<accession>A0ABX8TJT7</accession>
<dbReference type="InterPro" id="IPR001387">
    <property type="entry name" value="Cro/C1-type_HTH"/>
</dbReference>
<evidence type="ECO:0000259" key="1">
    <source>
        <dbReference type="PROSITE" id="PS50943"/>
    </source>
</evidence>